<keyword evidence="2 4" id="KW-0808">Transferase</keyword>
<evidence type="ECO:0000313" key="6">
    <source>
        <dbReference type="Proteomes" id="UP000778970"/>
    </source>
</evidence>
<dbReference type="PANTHER" id="PTHR11986">
    <property type="entry name" value="AMINOTRANSFERASE CLASS III"/>
    <property type="match status" value="1"/>
</dbReference>
<dbReference type="CDD" id="cd00610">
    <property type="entry name" value="OAT_like"/>
    <property type="match status" value="1"/>
</dbReference>
<dbReference type="EMBL" id="NRRE01000008">
    <property type="protein sequence ID" value="MBK1695924.1"/>
    <property type="molecule type" value="Genomic_DNA"/>
</dbReference>
<keyword evidence="3 4" id="KW-0663">Pyridoxal phosphate</keyword>
<reference evidence="5" key="1">
    <citation type="submission" date="2017-08" db="EMBL/GenBank/DDBJ databases">
        <authorList>
            <person name="Imhoff J.F."/>
            <person name="Rahn T."/>
            <person name="Kuenzel S."/>
            <person name="Neulinger S.C."/>
        </authorList>
    </citation>
    <scope>NUCLEOTIDE SEQUENCE</scope>
    <source>
        <strain evidence="5">DSM 9154</strain>
    </source>
</reference>
<dbReference type="InterPro" id="IPR004636">
    <property type="entry name" value="AcOrn/SuccOrn_fam"/>
</dbReference>
<dbReference type="GO" id="GO:0003992">
    <property type="term" value="F:N2-acetyl-L-ornithine:2-oxoglutarate 5-aminotransferase activity"/>
    <property type="evidence" value="ECO:0007669"/>
    <property type="project" value="UniProtKB-UniRule"/>
</dbReference>
<dbReference type="PROSITE" id="PS00600">
    <property type="entry name" value="AA_TRANSFER_CLASS_3"/>
    <property type="match status" value="1"/>
</dbReference>
<name>A0A934UYX7_9PROT</name>
<keyword evidence="4" id="KW-0963">Cytoplasm</keyword>
<dbReference type="InterPro" id="IPR015421">
    <property type="entry name" value="PyrdxlP-dep_Trfase_major"/>
</dbReference>
<dbReference type="Proteomes" id="UP000778970">
    <property type="component" value="Unassembled WGS sequence"/>
</dbReference>
<dbReference type="InterPro" id="IPR050103">
    <property type="entry name" value="Class-III_PLP-dep_AT"/>
</dbReference>
<dbReference type="InterPro" id="IPR049704">
    <property type="entry name" value="Aminotrans_3_PPA_site"/>
</dbReference>
<reference evidence="5" key="2">
    <citation type="journal article" date="2020" name="Microorganisms">
        <title>Osmotic Adaptation and Compatible Solute Biosynthesis of Phototrophic Bacteria as Revealed from Genome Analyses.</title>
        <authorList>
            <person name="Imhoff J.F."/>
            <person name="Rahn T."/>
            <person name="Kunzel S."/>
            <person name="Keller A."/>
            <person name="Neulinger S.C."/>
        </authorList>
    </citation>
    <scope>NUCLEOTIDE SEQUENCE</scope>
    <source>
        <strain evidence="5">DSM 9154</strain>
    </source>
</reference>
<dbReference type="SUPFAM" id="SSF53383">
    <property type="entry name" value="PLP-dependent transferases"/>
    <property type="match status" value="1"/>
</dbReference>
<dbReference type="InterPro" id="IPR015424">
    <property type="entry name" value="PyrdxlP-dep_Trfase"/>
</dbReference>
<organism evidence="5 6">
    <name type="scientific">Rhodovibrio salinarum</name>
    <dbReference type="NCBI Taxonomy" id="1087"/>
    <lineage>
        <taxon>Bacteria</taxon>
        <taxon>Pseudomonadati</taxon>
        <taxon>Pseudomonadota</taxon>
        <taxon>Alphaproteobacteria</taxon>
        <taxon>Rhodospirillales</taxon>
        <taxon>Rhodovibrionaceae</taxon>
        <taxon>Rhodovibrio</taxon>
    </lineage>
</organism>
<gene>
    <name evidence="4" type="primary">argD</name>
    <name evidence="5" type="ORF">CKO21_01510</name>
</gene>
<feature type="binding site" evidence="4">
    <location>
        <position position="132"/>
    </location>
    <ligand>
        <name>N(2)-acetyl-L-ornithine</name>
        <dbReference type="ChEBI" id="CHEBI:57805"/>
    </ligand>
</feature>
<dbReference type="InterPro" id="IPR005814">
    <property type="entry name" value="Aminotrans_3"/>
</dbReference>
<keyword evidence="1 4" id="KW-0032">Aminotransferase</keyword>
<protein>
    <recommendedName>
        <fullName evidence="4">Acetylornithine aminotransferase</fullName>
        <shortName evidence="4">ACOAT</shortName>
        <ecNumber evidence="4">2.6.1.11</ecNumber>
    </recommendedName>
</protein>
<dbReference type="InterPro" id="IPR015422">
    <property type="entry name" value="PyrdxlP-dep_Trfase_small"/>
</dbReference>
<evidence type="ECO:0000256" key="2">
    <source>
        <dbReference type="ARBA" id="ARBA00022679"/>
    </source>
</evidence>
<dbReference type="GO" id="GO:0006526">
    <property type="term" value="P:L-arginine biosynthetic process"/>
    <property type="evidence" value="ECO:0007669"/>
    <property type="project" value="UniProtKB-UniRule"/>
</dbReference>
<comment type="pathway">
    <text evidence="4">Amino-acid biosynthesis; L-arginine biosynthesis; N(2)-acetyl-L-ornithine from L-glutamate: step 4/4.</text>
</comment>
<comment type="similarity">
    <text evidence="4">Belongs to the class-III pyridoxal-phosphate-dependent aminotransferase family. ArgD subfamily.</text>
</comment>
<dbReference type="PIRSF" id="PIRSF000521">
    <property type="entry name" value="Transaminase_4ab_Lys_Orn"/>
    <property type="match status" value="1"/>
</dbReference>
<evidence type="ECO:0000256" key="3">
    <source>
        <dbReference type="ARBA" id="ARBA00022898"/>
    </source>
</evidence>
<comment type="subcellular location">
    <subcellularLocation>
        <location evidence="4">Cytoplasm</location>
    </subcellularLocation>
</comment>
<dbReference type="Gene3D" id="3.40.640.10">
    <property type="entry name" value="Type I PLP-dependent aspartate aminotransferase-like (Major domain)"/>
    <property type="match status" value="1"/>
</dbReference>
<comment type="caution">
    <text evidence="4">Lacks conserved residue(s) required for the propagation of feature annotation.</text>
</comment>
<feature type="binding site" evidence="4">
    <location>
        <begin position="214"/>
        <end position="217"/>
    </location>
    <ligand>
        <name>pyridoxal 5'-phosphate</name>
        <dbReference type="ChEBI" id="CHEBI:597326"/>
    </ligand>
</feature>
<dbReference type="Pfam" id="PF00202">
    <property type="entry name" value="Aminotran_3"/>
    <property type="match status" value="1"/>
</dbReference>
<evidence type="ECO:0000313" key="5">
    <source>
        <dbReference type="EMBL" id="MBK1695924.1"/>
    </source>
</evidence>
<keyword evidence="4" id="KW-0055">Arginine biosynthesis</keyword>
<dbReference type="FunFam" id="3.40.640.10:FF:000004">
    <property type="entry name" value="Acetylornithine aminotransferase"/>
    <property type="match status" value="1"/>
</dbReference>
<dbReference type="HAMAP" id="MF_01107">
    <property type="entry name" value="ArgD_aminotrans_3"/>
    <property type="match status" value="1"/>
</dbReference>
<dbReference type="GO" id="GO:0042802">
    <property type="term" value="F:identical protein binding"/>
    <property type="evidence" value="ECO:0007669"/>
    <property type="project" value="TreeGrafter"/>
</dbReference>
<feature type="modified residue" description="N6-(pyridoxal phosphate)lysine" evidence="4">
    <location>
        <position position="243"/>
    </location>
</feature>
<dbReference type="NCBIfam" id="NF002325">
    <property type="entry name" value="PRK01278.1"/>
    <property type="match status" value="1"/>
</dbReference>
<dbReference type="PANTHER" id="PTHR11986:SF113">
    <property type="entry name" value="SUCCINYLORNITHINE TRANSAMINASE"/>
    <property type="match status" value="1"/>
</dbReference>
<sequence>MIDALMPIYNRVDLSFEAGEGPYLVTDQGQRYLDFASGIATTNLGHAHPHLVKTLQEQAAKVWHVSNLWRIKDGERLAQRLVETTFADTVFFCNSGVEAFEAAIKLVRKYHDDNGQPQRHRVITVEGAFHGRSLNAISAAGGEKLVKGFAPLVDSFDHVGFNNTNELVNAITDETAAILVEPVQGDGGIRPADLEYLKALRRICDEHGLLLVFDEIQCGMGRTGKLFAHEWAGITPDVMMSAKGLGGGMPIGACLATEQAAKGMTAGTHGSTFGGNPLATAVGNAVLDVVLEPGFLDGVDRVARALWHRLQELAPAHPSVIQEVRGAGLMLGIRCHDQVANTDLGAALRQQGLLTVPAGDNIVRLLPPLVIDETHVRQAVEMIDAGCRQVAPAA</sequence>
<comment type="caution">
    <text evidence="5">The sequence shown here is derived from an EMBL/GenBank/DDBJ whole genome shotgun (WGS) entry which is preliminary data.</text>
</comment>
<proteinExistence type="inferred from homology"/>
<dbReference type="AlphaFoldDB" id="A0A934UYX7"/>
<feature type="binding site" evidence="4">
    <location>
        <position position="271"/>
    </location>
    <ligand>
        <name>N(2)-acetyl-L-ornithine</name>
        <dbReference type="ChEBI" id="CHEBI:57805"/>
    </ligand>
</feature>
<feature type="binding site" evidence="4">
    <location>
        <position position="272"/>
    </location>
    <ligand>
        <name>pyridoxal 5'-phosphate</name>
        <dbReference type="ChEBI" id="CHEBI:597326"/>
    </ligand>
</feature>
<keyword evidence="6" id="KW-1185">Reference proteome</keyword>
<comment type="cofactor">
    <cofactor evidence="4">
        <name>pyridoxal 5'-phosphate</name>
        <dbReference type="ChEBI" id="CHEBI:597326"/>
    </cofactor>
    <text evidence="4">Binds 1 pyridoxal phosphate per subunit.</text>
</comment>
<comment type="miscellaneous">
    <text evidence="4">May also have succinyldiaminopimelate aminotransferase activity, thus carrying out the corresponding step in lysine biosynthesis.</text>
</comment>
<comment type="catalytic activity">
    <reaction evidence="4">
        <text>N(2)-acetyl-L-ornithine + 2-oxoglutarate = N-acetyl-L-glutamate 5-semialdehyde + L-glutamate</text>
        <dbReference type="Rhea" id="RHEA:18049"/>
        <dbReference type="ChEBI" id="CHEBI:16810"/>
        <dbReference type="ChEBI" id="CHEBI:29123"/>
        <dbReference type="ChEBI" id="CHEBI:29985"/>
        <dbReference type="ChEBI" id="CHEBI:57805"/>
        <dbReference type="EC" id="2.6.1.11"/>
    </reaction>
</comment>
<accession>A0A934UYX7</accession>
<feature type="binding site" evidence="4">
    <location>
        <position position="129"/>
    </location>
    <ligand>
        <name>pyridoxal 5'-phosphate</name>
        <dbReference type="ChEBI" id="CHEBI:597326"/>
    </ligand>
</feature>
<evidence type="ECO:0000256" key="4">
    <source>
        <dbReference type="HAMAP-Rule" id="MF_01107"/>
    </source>
</evidence>
<dbReference type="GO" id="GO:0030170">
    <property type="term" value="F:pyridoxal phosphate binding"/>
    <property type="evidence" value="ECO:0007669"/>
    <property type="project" value="InterPro"/>
</dbReference>
<comment type="subunit">
    <text evidence="4">Homodimer.</text>
</comment>
<dbReference type="Gene3D" id="3.90.1150.10">
    <property type="entry name" value="Aspartate Aminotransferase, domain 1"/>
    <property type="match status" value="1"/>
</dbReference>
<evidence type="ECO:0000256" key="1">
    <source>
        <dbReference type="ARBA" id="ARBA00022576"/>
    </source>
</evidence>
<keyword evidence="4" id="KW-0028">Amino-acid biosynthesis</keyword>
<dbReference type="EC" id="2.6.1.11" evidence="4"/>
<dbReference type="NCBIfam" id="TIGR00707">
    <property type="entry name" value="argD"/>
    <property type="match status" value="1"/>
</dbReference>
<dbReference type="GO" id="GO:0005737">
    <property type="term" value="C:cytoplasm"/>
    <property type="evidence" value="ECO:0007669"/>
    <property type="project" value="UniProtKB-SubCell"/>
</dbReference>